<sequence length="133" mass="14356">MHKLISLILAGAAIAATPAAAADRRTPEQQLAHALEGRVAGDPVDCVNLPQVRSTQIIPGTAIIYDAGGTLYVNRPRSGAEQLNNWNTLVTRLSTTQLCSIDTIQLVDRSSHMLSGIVFLGEFVPYRRPQDAH</sequence>
<dbReference type="EMBL" id="VOQQ01000001">
    <property type="protein sequence ID" value="TXC62431.1"/>
    <property type="molecule type" value="Genomic_DNA"/>
</dbReference>
<reference evidence="2 3" key="1">
    <citation type="journal article" date="2015" name="J. Microbiol.">
        <title>Sphingosinicella ginsenosidimutans sp. nov., with ginsenoside converting activity.</title>
        <authorList>
            <person name="Kim J.K."/>
            <person name="Kang M.S."/>
            <person name="Park S.C."/>
            <person name="Kim K.M."/>
            <person name="Choi K."/>
            <person name="Yoon M.H."/>
            <person name="Im W.T."/>
        </authorList>
    </citation>
    <scope>NUCLEOTIDE SEQUENCE [LARGE SCALE GENOMIC DNA]</scope>
    <source>
        <strain evidence="2 3">BS-11</strain>
    </source>
</reference>
<dbReference type="AlphaFoldDB" id="A0A5C6TR00"/>
<comment type="caution">
    <text evidence="2">The sequence shown here is derived from an EMBL/GenBank/DDBJ whole genome shotgun (WGS) entry which is preliminary data.</text>
</comment>
<name>A0A5C6TR00_9SPHN</name>
<evidence type="ECO:0000313" key="2">
    <source>
        <dbReference type="EMBL" id="TXC62431.1"/>
    </source>
</evidence>
<dbReference type="RefSeq" id="WP_147041819.1">
    <property type="nucleotide sequence ID" value="NZ_BAABIR010000001.1"/>
</dbReference>
<feature type="signal peptide" evidence="1">
    <location>
        <begin position="1"/>
        <end position="21"/>
    </location>
</feature>
<proteinExistence type="predicted"/>
<keyword evidence="3" id="KW-1185">Reference proteome</keyword>
<organism evidence="2 3">
    <name type="scientific">Allosphingosinicella ginsenosidimutans</name>
    <dbReference type="NCBI Taxonomy" id="1176539"/>
    <lineage>
        <taxon>Bacteria</taxon>
        <taxon>Pseudomonadati</taxon>
        <taxon>Pseudomonadota</taxon>
        <taxon>Alphaproteobacteria</taxon>
        <taxon>Sphingomonadales</taxon>
        <taxon>Sphingomonadaceae</taxon>
        <taxon>Allosphingosinicella</taxon>
    </lineage>
</organism>
<accession>A0A5C6TR00</accession>
<dbReference type="OrthoDB" id="5956991at2"/>
<evidence type="ECO:0000256" key="1">
    <source>
        <dbReference type="SAM" id="SignalP"/>
    </source>
</evidence>
<dbReference type="Proteomes" id="UP000321249">
    <property type="component" value="Unassembled WGS sequence"/>
</dbReference>
<keyword evidence="1" id="KW-0732">Signal</keyword>
<gene>
    <name evidence="2" type="ORF">FRZ32_01430</name>
</gene>
<feature type="chain" id="PRO_5022742304" evidence="1">
    <location>
        <begin position="22"/>
        <end position="133"/>
    </location>
</feature>
<evidence type="ECO:0000313" key="3">
    <source>
        <dbReference type="Proteomes" id="UP000321249"/>
    </source>
</evidence>
<protein>
    <submittedName>
        <fullName evidence="2">Uncharacterized protein</fullName>
    </submittedName>
</protein>